<dbReference type="Proteomes" id="UP000001072">
    <property type="component" value="Unassembled WGS sequence"/>
</dbReference>
<dbReference type="GeneID" id="18930795"/>
<dbReference type="InParanoid" id="F4S2C3"/>
<feature type="signal peptide" evidence="1">
    <location>
        <begin position="1"/>
        <end position="24"/>
    </location>
</feature>
<protein>
    <recommendedName>
        <fullName evidence="4">Secreted protein</fullName>
    </recommendedName>
</protein>
<dbReference type="KEGG" id="mlr:MELLADRAFT_67245"/>
<dbReference type="VEuPathDB" id="FungiDB:MELLADRAFT_67245"/>
<dbReference type="OrthoDB" id="10384813at2759"/>
<dbReference type="HOGENOM" id="CLU_809114_0_0_1"/>
<proteinExistence type="predicted"/>
<evidence type="ECO:0000256" key="1">
    <source>
        <dbReference type="SAM" id="SignalP"/>
    </source>
</evidence>
<name>F4S2C3_MELLP</name>
<organism evidence="3">
    <name type="scientific">Melampsora larici-populina (strain 98AG31 / pathotype 3-4-7)</name>
    <name type="common">Poplar leaf rust fungus</name>
    <dbReference type="NCBI Taxonomy" id="747676"/>
    <lineage>
        <taxon>Eukaryota</taxon>
        <taxon>Fungi</taxon>
        <taxon>Dikarya</taxon>
        <taxon>Basidiomycota</taxon>
        <taxon>Pucciniomycotina</taxon>
        <taxon>Pucciniomycetes</taxon>
        <taxon>Pucciniales</taxon>
        <taxon>Melampsoraceae</taxon>
        <taxon>Melampsora</taxon>
    </lineage>
</organism>
<gene>
    <name evidence="2" type="ORF">MELLADRAFT_67245</name>
</gene>
<dbReference type="AlphaFoldDB" id="F4S2C3"/>
<evidence type="ECO:0000313" key="2">
    <source>
        <dbReference type="EMBL" id="EGG01148.1"/>
    </source>
</evidence>
<feature type="chain" id="PRO_5003321941" description="Secreted protein" evidence="1">
    <location>
        <begin position="25"/>
        <end position="343"/>
    </location>
</feature>
<accession>F4S2C3</accession>
<sequence length="343" mass="37873">MFSSPTYLLLSLLSLNLLTPEAHSLPHRPPQESAPLDFVDLSPHITGNRTFYLKSPYTRSMEAKIYNSNGEVAYSLNPVSTSETSSIHLQKANTTAECQVIKLVSWVRVVTHLKISCLPLLTQGTISANQSNCPSQKFPTFFHSSKSGEWTVESDTEKHSTYDPLFTRKFDEGPVGPIYDSSAGNITLAEISVIRAPGLALHKPPKHVPHGEYYSVHIPADRGHDPFISPTAANNTSYVSQSLLLSLSLSPQFETRTHTISRDKTTFLSCATLYLSLINIKNYPGVTHFEPISSRLHGEVVHELKVYASAPLFQMKPTTTSPDTPDKIEIADEARRKGAESPV</sequence>
<keyword evidence="1" id="KW-0732">Signal</keyword>
<dbReference type="EMBL" id="GL883140">
    <property type="protein sequence ID" value="EGG01148.1"/>
    <property type="molecule type" value="Genomic_DNA"/>
</dbReference>
<dbReference type="RefSeq" id="XP_007415498.1">
    <property type="nucleotide sequence ID" value="XM_007415436.1"/>
</dbReference>
<keyword evidence="3" id="KW-1185">Reference proteome</keyword>
<evidence type="ECO:0008006" key="4">
    <source>
        <dbReference type="Google" id="ProtNLM"/>
    </source>
</evidence>
<evidence type="ECO:0000313" key="3">
    <source>
        <dbReference type="Proteomes" id="UP000001072"/>
    </source>
</evidence>
<reference evidence="3" key="1">
    <citation type="journal article" date="2011" name="Proc. Natl. Acad. Sci. U.S.A.">
        <title>Obligate biotrophy features unraveled by the genomic analysis of rust fungi.</title>
        <authorList>
            <person name="Duplessis S."/>
            <person name="Cuomo C.A."/>
            <person name="Lin Y.-C."/>
            <person name="Aerts A."/>
            <person name="Tisserant E."/>
            <person name="Veneault-Fourrey C."/>
            <person name="Joly D.L."/>
            <person name="Hacquard S."/>
            <person name="Amselem J."/>
            <person name="Cantarel B.L."/>
            <person name="Chiu R."/>
            <person name="Coutinho P.M."/>
            <person name="Feau N."/>
            <person name="Field M."/>
            <person name="Frey P."/>
            <person name="Gelhaye E."/>
            <person name="Goldberg J."/>
            <person name="Grabherr M.G."/>
            <person name="Kodira C.D."/>
            <person name="Kohler A."/>
            <person name="Kuees U."/>
            <person name="Lindquist E.A."/>
            <person name="Lucas S.M."/>
            <person name="Mago R."/>
            <person name="Mauceli E."/>
            <person name="Morin E."/>
            <person name="Murat C."/>
            <person name="Pangilinan J.L."/>
            <person name="Park R."/>
            <person name="Pearson M."/>
            <person name="Quesneville H."/>
            <person name="Rouhier N."/>
            <person name="Sakthikumar S."/>
            <person name="Salamov A.A."/>
            <person name="Schmutz J."/>
            <person name="Selles B."/>
            <person name="Shapiro H."/>
            <person name="Tanguay P."/>
            <person name="Tuskan G.A."/>
            <person name="Henrissat B."/>
            <person name="Van de Peer Y."/>
            <person name="Rouze P."/>
            <person name="Ellis J.G."/>
            <person name="Dodds P.N."/>
            <person name="Schein J.E."/>
            <person name="Zhong S."/>
            <person name="Hamelin R.C."/>
            <person name="Grigoriev I.V."/>
            <person name="Szabo L.J."/>
            <person name="Martin F."/>
        </authorList>
    </citation>
    <scope>NUCLEOTIDE SEQUENCE [LARGE SCALE GENOMIC DNA]</scope>
    <source>
        <strain evidence="3">98AG31 / pathotype 3-4-7</strain>
    </source>
</reference>